<dbReference type="RefSeq" id="WP_092493519.1">
    <property type="nucleotide sequence ID" value="NZ_FNKD01000003.1"/>
</dbReference>
<organism evidence="2 3">
    <name type="scientific">Virgibacillus salinus</name>
    <dbReference type="NCBI Taxonomy" id="553311"/>
    <lineage>
        <taxon>Bacteria</taxon>
        <taxon>Bacillati</taxon>
        <taxon>Bacillota</taxon>
        <taxon>Bacilli</taxon>
        <taxon>Bacillales</taxon>
        <taxon>Bacillaceae</taxon>
        <taxon>Virgibacillus</taxon>
    </lineage>
</organism>
<dbReference type="Gene3D" id="3.10.180.10">
    <property type="entry name" value="2,3-Dihydroxybiphenyl 1,2-Dioxygenase, domain 1"/>
    <property type="match status" value="1"/>
</dbReference>
<dbReference type="InterPro" id="IPR004360">
    <property type="entry name" value="Glyas_Fos-R_dOase_dom"/>
</dbReference>
<dbReference type="SUPFAM" id="SSF54593">
    <property type="entry name" value="Glyoxalase/Bleomycin resistance protein/Dihydroxybiphenyl dioxygenase"/>
    <property type="match status" value="1"/>
</dbReference>
<gene>
    <name evidence="2" type="ORF">SAMN05216231_2727</name>
</gene>
<evidence type="ECO:0000313" key="2">
    <source>
        <dbReference type="EMBL" id="SDQ83787.1"/>
    </source>
</evidence>
<evidence type="ECO:0000313" key="3">
    <source>
        <dbReference type="Proteomes" id="UP000199444"/>
    </source>
</evidence>
<dbReference type="GO" id="GO:0051213">
    <property type="term" value="F:dioxygenase activity"/>
    <property type="evidence" value="ECO:0007669"/>
    <property type="project" value="UniProtKB-KW"/>
</dbReference>
<proteinExistence type="predicted"/>
<protein>
    <submittedName>
        <fullName evidence="2">Catechol 2,3-dioxygenase</fullName>
    </submittedName>
</protein>
<dbReference type="PROSITE" id="PS51819">
    <property type="entry name" value="VOC"/>
    <property type="match status" value="1"/>
</dbReference>
<dbReference type="PANTHER" id="PTHR39175:SF1">
    <property type="entry name" value="FAMILY PROTEIN, PUTATIVE (AFU_ORTHOLOGUE AFUA_3G15060)-RELATED"/>
    <property type="match status" value="1"/>
</dbReference>
<dbReference type="InterPro" id="IPR029068">
    <property type="entry name" value="Glyas_Bleomycin-R_OHBP_Dase"/>
</dbReference>
<reference evidence="2 3" key="1">
    <citation type="submission" date="2016-10" db="EMBL/GenBank/DDBJ databases">
        <authorList>
            <person name="de Groot N.N."/>
        </authorList>
    </citation>
    <scope>NUCLEOTIDE SEQUENCE [LARGE SCALE GENOMIC DNA]</scope>
    <source>
        <strain evidence="2 3">CGMCC 1.10449</strain>
    </source>
</reference>
<dbReference type="PANTHER" id="PTHR39175">
    <property type="entry name" value="FAMILY PROTEIN, PUTATIVE (AFU_ORTHOLOGUE AFUA_3G15060)-RELATED"/>
    <property type="match status" value="1"/>
</dbReference>
<feature type="domain" description="VOC" evidence="1">
    <location>
        <begin position="7"/>
        <end position="121"/>
    </location>
</feature>
<evidence type="ECO:0000259" key="1">
    <source>
        <dbReference type="PROSITE" id="PS51819"/>
    </source>
</evidence>
<sequence>MSFNYEKIDHVQLAAPIKGENQAREFYKDKLGFVEVEKPVLLKKNGGVWFQAGNIHIHIGVEEPFVPAKKAHPAFQVKNIEAMKQYLAEKDVAFKADDRLPGANRFYVSDPFGNRLEFLEWEE</sequence>
<keyword evidence="2" id="KW-0560">Oxidoreductase</keyword>
<dbReference type="AlphaFoldDB" id="A0A1H1E517"/>
<dbReference type="Pfam" id="PF00903">
    <property type="entry name" value="Glyoxalase"/>
    <property type="match status" value="1"/>
</dbReference>
<keyword evidence="3" id="KW-1185">Reference proteome</keyword>
<dbReference type="STRING" id="553311.SAMN05216231_2727"/>
<dbReference type="Proteomes" id="UP000199444">
    <property type="component" value="Unassembled WGS sequence"/>
</dbReference>
<keyword evidence="2" id="KW-0223">Dioxygenase</keyword>
<dbReference type="InterPro" id="IPR037523">
    <property type="entry name" value="VOC_core"/>
</dbReference>
<accession>A0A1H1E517</accession>
<dbReference type="EMBL" id="FNKD01000003">
    <property type="protein sequence ID" value="SDQ83787.1"/>
    <property type="molecule type" value="Genomic_DNA"/>
</dbReference>
<name>A0A1H1E517_9BACI</name>